<comment type="caution">
    <text evidence="2">The sequence shown here is derived from an EMBL/GenBank/DDBJ whole genome shotgun (WGS) entry which is preliminary data.</text>
</comment>
<evidence type="ECO:0000256" key="1">
    <source>
        <dbReference type="SAM" id="Phobius"/>
    </source>
</evidence>
<gene>
    <name evidence="2" type="ORF">FC15_GL001389</name>
</gene>
<organism evidence="2 3">
    <name type="scientific">Lapidilactobacillus concavus DSM 17758</name>
    <dbReference type="NCBI Taxonomy" id="1423735"/>
    <lineage>
        <taxon>Bacteria</taxon>
        <taxon>Bacillati</taxon>
        <taxon>Bacillota</taxon>
        <taxon>Bacilli</taxon>
        <taxon>Lactobacillales</taxon>
        <taxon>Lactobacillaceae</taxon>
        <taxon>Lapidilactobacillus</taxon>
    </lineage>
</organism>
<dbReference type="STRING" id="1423735.FC15_GL001389"/>
<dbReference type="EMBL" id="AZFX01000038">
    <property type="protein sequence ID" value="KRM10414.1"/>
    <property type="molecule type" value="Genomic_DNA"/>
</dbReference>
<dbReference type="RefSeq" id="WP_057824212.1">
    <property type="nucleotide sequence ID" value="NZ_AZFX01000038.1"/>
</dbReference>
<reference evidence="2 3" key="1">
    <citation type="journal article" date="2015" name="Genome Announc.">
        <title>Expanding the biotechnology potential of lactobacilli through comparative genomics of 213 strains and associated genera.</title>
        <authorList>
            <person name="Sun Z."/>
            <person name="Harris H.M."/>
            <person name="McCann A."/>
            <person name="Guo C."/>
            <person name="Argimon S."/>
            <person name="Zhang W."/>
            <person name="Yang X."/>
            <person name="Jeffery I.B."/>
            <person name="Cooney J.C."/>
            <person name="Kagawa T.F."/>
            <person name="Liu W."/>
            <person name="Song Y."/>
            <person name="Salvetti E."/>
            <person name="Wrobel A."/>
            <person name="Rasinkangas P."/>
            <person name="Parkhill J."/>
            <person name="Rea M.C."/>
            <person name="O'Sullivan O."/>
            <person name="Ritari J."/>
            <person name="Douillard F.P."/>
            <person name="Paul Ross R."/>
            <person name="Yang R."/>
            <person name="Briner A.E."/>
            <person name="Felis G.E."/>
            <person name="de Vos W.M."/>
            <person name="Barrangou R."/>
            <person name="Klaenhammer T.R."/>
            <person name="Caufield P.W."/>
            <person name="Cui Y."/>
            <person name="Zhang H."/>
            <person name="O'Toole P.W."/>
        </authorList>
    </citation>
    <scope>NUCLEOTIDE SEQUENCE [LARGE SCALE GENOMIC DNA]</scope>
    <source>
        <strain evidence="2 3">DSM 17758</strain>
    </source>
</reference>
<keyword evidence="1" id="KW-1133">Transmembrane helix</keyword>
<proteinExistence type="predicted"/>
<dbReference type="PANTHER" id="PTHR34351:SF2">
    <property type="entry name" value="DUF58 DOMAIN-CONTAINING PROTEIN"/>
    <property type="match status" value="1"/>
</dbReference>
<keyword evidence="1" id="KW-0472">Membrane</keyword>
<dbReference type="PANTHER" id="PTHR34351">
    <property type="entry name" value="SLR1927 PROTEIN-RELATED"/>
    <property type="match status" value="1"/>
</dbReference>
<dbReference type="OrthoDB" id="9778037at2"/>
<dbReference type="PATRIC" id="fig|1423735.3.peg.1437"/>
<keyword evidence="1" id="KW-0812">Transmembrane</keyword>
<name>A0A0R1VXK2_9LACO</name>
<evidence type="ECO:0000313" key="2">
    <source>
        <dbReference type="EMBL" id="KRM10414.1"/>
    </source>
</evidence>
<accession>A0A0R1VXK2</accession>
<sequence length="361" mass="41470">MIIILIIVLFSIWGMMWFWWRWHWQDGLFVTVTFSTKRIFQGEKLVLTQHIYNHKRLPLHFVQVMLPVPRTFRLVVGQGDGDYLGNLNQVYSLNGYENRERTLNVQMAKRGIYTLSEIELESRELVTGQVQQHKYPIQQEIIVYPHWLDVNPIQQHWESSLGETLTRFSLFEDPLLFRGVREMQPQDALKQVNWKKTATTGTFYVNQYEPVSQRQLTLVLALPDEASWRTEKYAEATISLFATIAHECLAAGWQLKVLSNACNRQGEPFMMTQLTSMAVVLDACAAIDLEQTTNSESLFTNLLASSEQHVVVCASAAARQLPFLPQLQAALGDQLLWLNMVDHFRADTTTLATAVKEVLLP</sequence>
<feature type="transmembrane region" description="Helical" evidence="1">
    <location>
        <begin position="5"/>
        <end position="22"/>
    </location>
</feature>
<dbReference type="AlphaFoldDB" id="A0A0R1VXK2"/>
<dbReference type="Proteomes" id="UP000051315">
    <property type="component" value="Unassembled WGS sequence"/>
</dbReference>
<evidence type="ECO:0000313" key="3">
    <source>
        <dbReference type="Proteomes" id="UP000051315"/>
    </source>
</evidence>
<protein>
    <submittedName>
        <fullName evidence="2">Uncharacterized protein</fullName>
    </submittedName>
</protein>
<keyword evidence="3" id="KW-1185">Reference proteome</keyword>